<dbReference type="Proteomes" id="UP000008141">
    <property type="component" value="Unassembled WGS sequence"/>
</dbReference>
<keyword evidence="2" id="KW-1133">Transmembrane helix</keyword>
<feature type="domain" description="Acyltransferase 3" evidence="4">
    <location>
        <begin position="3"/>
        <end position="327"/>
    </location>
</feature>
<sequence length="881" mass="95179">MVWVDVLLLLSAALSAFQLLPQLEDCRRGSPSCGSVVACYWRRRALRILPAYALANVAAAVALGPADAPREAAAARWIHFYHCPRNVWANFLLIQNFLGNKACAIHLWTVALQAQWHLASPLLLWALRPRAPGFRARLAAALAAAALGGTLWRLWAAWRVDFLELPVADFAVDQASQLSWANLLHASYLPTASRVTELAAGAALGALLRSRAALQLLRRRRRVLGAVALALQAAYLYLLVDRHLLFRAPGAAPWPLSAARLHVALLSWGSPFMAALVAAALLALVLHADPMHAAAARLLGAPAWRPVGALSYTLFLMHEQARLWLWLCCAPVSLDTIYEMDHTIMTQPIYFDLHTALVQPQTKTLFNNGMSTSGNGSSSTTHLHSERQDQLQADSSGPASGGPACACRSRLPVPQWLAGHRIHRGGGVPLRPDLGANGDVRDELMGAAGHLAGQAAPLRRRRQQAVDRNAVPPSPVAVAVGFWQETTAAARQHGGVAAMASIGGPLAVDFFLITSACFAIYQLLPPLEGSTKGPAASTQPSCGRVVLRYWQRRALRLLPAYAATNLLIAVGLGSAPHAAPFRNFAFGNCPAGLWRNALFINNNDVTQACGLYLWSLTLQVQVFIAVPLLLWALRPRTAGFRARLAVALAAAVLGGTAWRMWRVASTQHLLHLPLGDLTQRSEAAAYWSLLDATYFPTGTRVAELALGAALGLLLRSHAAVSWMLRRRTLVAIAALSLQAIYVHTVLHCNPHGLPGDALWRPLTTQLHATFLYYGSPFLATTICMSLLALMLHTDPLHAALASALRSPLLTPLSELSYCLYLMAELARLWGAMFLLPAGVLPSLIAAAPYTGLVATCLFTLACSYACALVLHRLVEKPFFRL</sequence>
<evidence type="ECO:0000313" key="5">
    <source>
        <dbReference type="EMBL" id="EFN58468.1"/>
    </source>
</evidence>
<organism evidence="6">
    <name type="scientific">Chlorella variabilis</name>
    <name type="common">Green alga</name>
    <dbReference type="NCBI Taxonomy" id="554065"/>
    <lineage>
        <taxon>Eukaryota</taxon>
        <taxon>Viridiplantae</taxon>
        <taxon>Chlorophyta</taxon>
        <taxon>core chlorophytes</taxon>
        <taxon>Trebouxiophyceae</taxon>
        <taxon>Chlorellales</taxon>
        <taxon>Chlorellaceae</taxon>
        <taxon>Chlorella clade</taxon>
        <taxon>Chlorella</taxon>
    </lineage>
</organism>
<dbReference type="GO" id="GO:0016747">
    <property type="term" value="F:acyltransferase activity, transferring groups other than amino-acyl groups"/>
    <property type="evidence" value="ECO:0007669"/>
    <property type="project" value="InterPro"/>
</dbReference>
<feature type="transmembrane region" description="Helical" evidence="2">
    <location>
        <begin position="260"/>
        <end position="286"/>
    </location>
</feature>
<feature type="transmembrane region" description="Helical" evidence="2">
    <location>
        <begin position="554"/>
        <end position="575"/>
    </location>
</feature>
<dbReference type="RefSeq" id="XP_005850570.1">
    <property type="nucleotide sequence ID" value="XM_005850508.1"/>
</dbReference>
<reference evidence="5 6" key="1">
    <citation type="journal article" date="2010" name="Plant Cell">
        <title>The Chlorella variabilis NC64A genome reveals adaptation to photosymbiosis, coevolution with viruses, and cryptic sex.</title>
        <authorList>
            <person name="Blanc G."/>
            <person name="Duncan G."/>
            <person name="Agarkova I."/>
            <person name="Borodovsky M."/>
            <person name="Gurnon J."/>
            <person name="Kuo A."/>
            <person name="Lindquist E."/>
            <person name="Lucas S."/>
            <person name="Pangilinan J."/>
            <person name="Polle J."/>
            <person name="Salamov A."/>
            <person name="Terry A."/>
            <person name="Yamada T."/>
            <person name="Dunigan D.D."/>
            <person name="Grigoriev I.V."/>
            <person name="Claverie J.M."/>
            <person name="Van Etten J.L."/>
        </authorList>
    </citation>
    <scope>NUCLEOTIDE SEQUENCE [LARGE SCALE GENOMIC DNA]</scope>
    <source>
        <strain evidence="5 6">NC64A</strain>
    </source>
</reference>
<feature type="transmembrane region" description="Helical" evidence="2">
    <location>
        <begin position="611"/>
        <end position="632"/>
    </location>
</feature>
<evidence type="ECO:0000313" key="6">
    <source>
        <dbReference type="Proteomes" id="UP000008141"/>
    </source>
</evidence>
<evidence type="ECO:0000259" key="4">
    <source>
        <dbReference type="Pfam" id="PF01757"/>
    </source>
</evidence>
<name>E1Z5H0_CHLVA</name>
<accession>E1Z5H0</accession>
<dbReference type="AlphaFoldDB" id="E1Z5H0"/>
<dbReference type="InParanoid" id="E1Z5H0"/>
<feature type="transmembrane region" description="Helical" evidence="2">
    <location>
        <begin position="697"/>
        <end position="716"/>
    </location>
</feature>
<feature type="transmembrane region" description="Helical" evidence="2">
    <location>
        <begin position="728"/>
        <end position="746"/>
    </location>
</feature>
<keyword evidence="2" id="KW-0812">Transmembrane</keyword>
<protein>
    <recommendedName>
        <fullName evidence="4">Acyltransferase 3 domain-containing protein</fullName>
    </recommendedName>
</protein>
<dbReference type="InterPro" id="IPR002656">
    <property type="entry name" value="Acyl_transf_3_dom"/>
</dbReference>
<dbReference type="InterPro" id="IPR052728">
    <property type="entry name" value="O2_lipid_transport_reg"/>
</dbReference>
<dbReference type="Pfam" id="PF01757">
    <property type="entry name" value="Acyl_transf_3"/>
    <property type="match status" value="2"/>
</dbReference>
<dbReference type="GeneID" id="17358259"/>
<keyword evidence="2" id="KW-0472">Membrane</keyword>
<dbReference type="KEGG" id="cvr:CHLNCDRAFT_50241"/>
<feature type="transmembrane region" description="Helical" evidence="2">
    <location>
        <begin position="843"/>
        <end position="870"/>
    </location>
</feature>
<evidence type="ECO:0000256" key="3">
    <source>
        <dbReference type="SAM" id="SignalP"/>
    </source>
</evidence>
<proteinExistence type="predicted"/>
<feature type="transmembrane region" description="Helical" evidence="2">
    <location>
        <begin position="222"/>
        <end position="240"/>
    </location>
</feature>
<feature type="transmembrane region" description="Helical" evidence="2">
    <location>
        <begin position="138"/>
        <end position="158"/>
    </location>
</feature>
<feature type="chain" id="PRO_5003155986" description="Acyltransferase 3 domain-containing protein" evidence="3">
    <location>
        <begin position="17"/>
        <end position="881"/>
    </location>
</feature>
<dbReference type="PANTHER" id="PTHR11161:SF0">
    <property type="entry name" value="O-ACYLTRANSFERASE LIKE PROTEIN"/>
    <property type="match status" value="1"/>
</dbReference>
<feature type="signal peptide" evidence="3">
    <location>
        <begin position="1"/>
        <end position="16"/>
    </location>
</feature>
<gene>
    <name evidence="5" type="ORF">CHLNCDRAFT_50241</name>
</gene>
<evidence type="ECO:0000256" key="2">
    <source>
        <dbReference type="SAM" id="Phobius"/>
    </source>
</evidence>
<feature type="compositionally biased region" description="Low complexity" evidence="1">
    <location>
        <begin position="367"/>
        <end position="381"/>
    </location>
</feature>
<feature type="transmembrane region" description="Helical" evidence="2">
    <location>
        <begin position="770"/>
        <end position="791"/>
    </location>
</feature>
<dbReference type="EMBL" id="GL433837">
    <property type="protein sequence ID" value="EFN58468.1"/>
    <property type="molecule type" value="Genomic_DNA"/>
</dbReference>
<feature type="region of interest" description="Disordered" evidence="1">
    <location>
        <begin position="366"/>
        <end position="404"/>
    </location>
</feature>
<keyword evidence="6" id="KW-1185">Reference proteome</keyword>
<dbReference type="PANTHER" id="PTHR11161">
    <property type="entry name" value="O-ACYLTRANSFERASE"/>
    <property type="match status" value="1"/>
</dbReference>
<feature type="transmembrane region" description="Helical" evidence="2">
    <location>
        <begin position="644"/>
        <end position="661"/>
    </location>
</feature>
<evidence type="ECO:0000256" key="1">
    <source>
        <dbReference type="SAM" id="MobiDB-lite"/>
    </source>
</evidence>
<feature type="domain" description="Acyltransferase 3" evidence="4">
    <location>
        <begin position="497"/>
        <end position="867"/>
    </location>
</feature>
<dbReference type="OrthoDB" id="118951at2759"/>
<keyword evidence="3" id="KW-0732">Signal</keyword>